<comment type="caution">
    <text evidence="8">The sequence shown here is derived from an EMBL/GenBank/DDBJ whole genome shotgun (WGS) entry which is preliminary data.</text>
</comment>
<keyword evidence="9" id="KW-1185">Reference proteome</keyword>
<reference evidence="9" key="1">
    <citation type="journal article" date="2019" name="Int. J. Syst. Evol. Microbiol.">
        <title>The Global Catalogue of Microorganisms (GCM) 10K type strain sequencing project: providing services to taxonomists for standard genome sequencing and annotation.</title>
        <authorList>
            <consortium name="The Broad Institute Genomics Platform"/>
            <consortium name="The Broad Institute Genome Sequencing Center for Infectious Disease"/>
            <person name="Wu L."/>
            <person name="Ma J."/>
        </authorList>
    </citation>
    <scope>NUCLEOTIDE SEQUENCE [LARGE SCALE GENOMIC DNA]</scope>
    <source>
        <strain evidence="9">NBRC 108730</strain>
    </source>
</reference>
<evidence type="ECO:0000256" key="2">
    <source>
        <dbReference type="ARBA" id="ARBA00007430"/>
    </source>
</evidence>
<evidence type="ECO:0000313" key="8">
    <source>
        <dbReference type="EMBL" id="GMA86211.1"/>
    </source>
</evidence>
<dbReference type="Pfam" id="PF13440">
    <property type="entry name" value="Polysacc_synt_3"/>
    <property type="match status" value="1"/>
</dbReference>
<evidence type="ECO:0000313" key="9">
    <source>
        <dbReference type="Proteomes" id="UP001157017"/>
    </source>
</evidence>
<feature type="transmembrane region" description="Helical" evidence="7">
    <location>
        <begin position="192"/>
        <end position="210"/>
    </location>
</feature>
<proteinExistence type="inferred from homology"/>
<dbReference type="Proteomes" id="UP001157017">
    <property type="component" value="Unassembled WGS sequence"/>
</dbReference>
<evidence type="ECO:0000256" key="3">
    <source>
        <dbReference type="ARBA" id="ARBA00022475"/>
    </source>
</evidence>
<keyword evidence="4 7" id="KW-0812">Transmembrane</keyword>
<feature type="transmembrane region" description="Helical" evidence="7">
    <location>
        <begin position="125"/>
        <end position="145"/>
    </location>
</feature>
<evidence type="ECO:0008006" key="10">
    <source>
        <dbReference type="Google" id="ProtNLM"/>
    </source>
</evidence>
<dbReference type="PANTHER" id="PTHR30250">
    <property type="entry name" value="PST FAMILY PREDICTED COLANIC ACID TRANSPORTER"/>
    <property type="match status" value="1"/>
</dbReference>
<evidence type="ECO:0000256" key="7">
    <source>
        <dbReference type="SAM" id="Phobius"/>
    </source>
</evidence>
<sequence>MPLSQVRAPSTTVALPVLSRLQDDPVRYASFLRRGQIALGYTLVAGVAIAAGASVPLIDVFLGDRWAAVSPLFRILAFAGIFQTLAYVGYWVYLSRALTGALLRYTIVTSLLKVGLITLGSHWGITGVALGFAAGPALAWPISLWRLSRITDIPLGGLYRGAGRVLAMALLAGGATWGVCVAAAALPSLVTLLLGALTGVAVYALGALALRPIRADVLSVVDILRQAVASRRKPTPA</sequence>
<dbReference type="PANTHER" id="PTHR30250:SF10">
    <property type="entry name" value="LIPOPOLYSACCHARIDE BIOSYNTHESIS PROTEIN WZXC"/>
    <property type="match status" value="1"/>
</dbReference>
<evidence type="ECO:0000256" key="5">
    <source>
        <dbReference type="ARBA" id="ARBA00022989"/>
    </source>
</evidence>
<feature type="transmembrane region" description="Helical" evidence="7">
    <location>
        <begin position="101"/>
        <end position="119"/>
    </location>
</feature>
<feature type="transmembrane region" description="Helical" evidence="7">
    <location>
        <begin position="75"/>
        <end position="94"/>
    </location>
</feature>
<keyword evidence="3" id="KW-1003">Cell membrane</keyword>
<keyword evidence="5 7" id="KW-1133">Transmembrane helix</keyword>
<comment type="similarity">
    <text evidence="2">Belongs to the polysaccharide synthase family.</text>
</comment>
<comment type="subcellular location">
    <subcellularLocation>
        <location evidence="1">Cell membrane</location>
        <topology evidence="1">Multi-pass membrane protein</topology>
    </subcellularLocation>
</comment>
<name>A0ABQ6JHH3_9ACTN</name>
<evidence type="ECO:0000256" key="1">
    <source>
        <dbReference type="ARBA" id="ARBA00004651"/>
    </source>
</evidence>
<feature type="transmembrane region" description="Helical" evidence="7">
    <location>
        <begin position="37"/>
        <end position="55"/>
    </location>
</feature>
<evidence type="ECO:0000256" key="4">
    <source>
        <dbReference type="ARBA" id="ARBA00022692"/>
    </source>
</evidence>
<organism evidence="8 9">
    <name type="scientific">Angustibacter aerolatus</name>
    <dbReference type="NCBI Taxonomy" id="1162965"/>
    <lineage>
        <taxon>Bacteria</taxon>
        <taxon>Bacillati</taxon>
        <taxon>Actinomycetota</taxon>
        <taxon>Actinomycetes</taxon>
        <taxon>Kineosporiales</taxon>
        <taxon>Kineosporiaceae</taxon>
    </lineage>
</organism>
<dbReference type="InterPro" id="IPR050833">
    <property type="entry name" value="Poly_Biosynth_Transport"/>
</dbReference>
<keyword evidence="6 7" id="KW-0472">Membrane</keyword>
<gene>
    <name evidence="8" type="ORF">GCM10025868_14610</name>
</gene>
<dbReference type="EMBL" id="BSUZ01000001">
    <property type="protein sequence ID" value="GMA86211.1"/>
    <property type="molecule type" value="Genomic_DNA"/>
</dbReference>
<protein>
    <recommendedName>
        <fullName evidence="10">Polysaccharide biosynthesis protein C-terminal domain-containing protein</fullName>
    </recommendedName>
</protein>
<feature type="transmembrane region" description="Helical" evidence="7">
    <location>
        <begin position="165"/>
        <end position="186"/>
    </location>
</feature>
<accession>A0ABQ6JHH3</accession>
<evidence type="ECO:0000256" key="6">
    <source>
        <dbReference type="ARBA" id="ARBA00023136"/>
    </source>
</evidence>